<dbReference type="RefSeq" id="WP_038677816.1">
    <property type="nucleotide sequence ID" value="NZ_BJMC01000008.1"/>
</dbReference>
<dbReference type="KEGG" id="psim:KR76_08910"/>
<protein>
    <submittedName>
        <fullName evidence="1">Glycine cleavage system transcriptional antiactivator GcvR</fullName>
    </submittedName>
</protein>
<accession>A0A0A1DHK0</accession>
<reference evidence="1 2" key="1">
    <citation type="journal article" date="2015" name="Genome Announc.">
        <title>Complete Genome Sequence of Steroid-Transforming Nocardioides simplex VKM Ac-2033D.</title>
        <authorList>
            <person name="Shtratnikova V.Y."/>
            <person name="Schelkunov M.I."/>
            <person name="Pekov Y.A."/>
            <person name="Fokina V.V."/>
            <person name="Logacheva M.D."/>
            <person name="Sokolov S.L."/>
            <person name="Bragin E.Y."/>
            <person name="Ashapkin V.V."/>
            <person name="Donova M.V."/>
        </authorList>
    </citation>
    <scope>NUCLEOTIDE SEQUENCE [LARGE SCALE GENOMIC DNA]</scope>
    <source>
        <strain evidence="1 2">VKM Ac-2033D</strain>
    </source>
</reference>
<dbReference type="Proteomes" id="UP000030300">
    <property type="component" value="Chromosome"/>
</dbReference>
<proteinExistence type="predicted"/>
<dbReference type="InterPro" id="IPR045865">
    <property type="entry name" value="ACT-like_dom_sf"/>
</dbReference>
<name>A0A0A1DHK0_NOCSI</name>
<gene>
    <name evidence="1" type="ORF">KR76_08910</name>
</gene>
<dbReference type="InterPro" id="IPR002912">
    <property type="entry name" value="ACT_dom"/>
</dbReference>
<dbReference type="EMBL" id="CP009896">
    <property type="protein sequence ID" value="AIY16856.1"/>
    <property type="molecule type" value="Genomic_DNA"/>
</dbReference>
<organism evidence="1 2">
    <name type="scientific">Nocardioides simplex</name>
    <name type="common">Arthrobacter simplex</name>
    <dbReference type="NCBI Taxonomy" id="2045"/>
    <lineage>
        <taxon>Bacteria</taxon>
        <taxon>Bacillati</taxon>
        <taxon>Actinomycetota</taxon>
        <taxon>Actinomycetes</taxon>
        <taxon>Propionibacteriales</taxon>
        <taxon>Nocardioidaceae</taxon>
        <taxon>Pimelobacter</taxon>
    </lineage>
</organism>
<dbReference type="HOGENOM" id="CLU_095322_1_1_11"/>
<dbReference type="PANTHER" id="PTHR34875:SF6">
    <property type="entry name" value="UPF0237 PROTEIN MJ1558"/>
    <property type="match status" value="1"/>
</dbReference>
<dbReference type="eggNOG" id="COG2716">
    <property type="taxonomic scope" value="Bacteria"/>
</dbReference>
<dbReference type="AlphaFoldDB" id="A0A0A1DHK0"/>
<evidence type="ECO:0000313" key="1">
    <source>
        <dbReference type="EMBL" id="AIY16856.1"/>
    </source>
</evidence>
<dbReference type="SUPFAM" id="SSF55021">
    <property type="entry name" value="ACT-like"/>
    <property type="match status" value="2"/>
</dbReference>
<dbReference type="STRING" id="2045.KR76_08910"/>
<sequence>MSTDLYAVTVLGHDRPGIIAATTAGLAELGLNIEDSTMTLLRGHFAMMLLCRGAADGAAIERALAPLAADGDLDVAVRPVADEPAPAAGGTSWVLTVHGGDRSGIVSAVIAEVAAVGGNITDLTTRLSGDLYLLVAELALPVGADVDAVATAIRTAAERVGVTATLRPAEADEL</sequence>
<dbReference type="Gene3D" id="3.30.70.260">
    <property type="match status" value="2"/>
</dbReference>
<dbReference type="GeneID" id="96609026"/>
<dbReference type="OrthoDB" id="12860at2"/>
<dbReference type="PANTHER" id="PTHR34875">
    <property type="entry name" value="UPF0237 PROTEIN MJ1558"/>
    <property type="match status" value="1"/>
</dbReference>
<dbReference type="PROSITE" id="PS51671">
    <property type="entry name" value="ACT"/>
    <property type="match status" value="1"/>
</dbReference>
<dbReference type="InterPro" id="IPR050990">
    <property type="entry name" value="UPF0237/GcvR_regulator"/>
</dbReference>
<keyword evidence="2" id="KW-1185">Reference proteome</keyword>
<evidence type="ECO:0000313" key="2">
    <source>
        <dbReference type="Proteomes" id="UP000030300"/>
    </source>
</evidence>
<dbReference type="Pfam" id="PF13740">
    <property type="entry name" value="ACT_6"/>
    <property type="match status" value="1"/>
</dbReference>